<dbReference type="EMBL" id="AMZH03002182">
    <property type="protein sequence ID" value="RRT76481.1"/>
    <property type="molecule type" value="Genomic_DNA"/>
</dbReference>
<evidence type="ECO:0000256" key="1">
    <source>
        <dbReference type="SAM" id="MobiDB-lite"/>
    </source>
</evidence>
<feature type="region of interest" description="Disordered" evidence="1">
    <location>
        <begin position="52"/>
        <end position="73"/>
    </location>
</feature>
<name>A0A427AJZ6_ENSVE</name>
<proteinExistence type="predicted"/>
<gene>
    <name evidence="2" type="ORF">B296_00006029</name>
</gene>
<comment type="caution">
    <text evidence="2">The sequence shown here is derived from an EMBL/GenBank/DDBJ whole genome shotgun (WGS) entry which is preliminary data.</text>
</comment>
<sequence>MQAGVGFLGSAAGPWRSDARSLDATSYGRPADADVSLPRIQCRRAIEVSFGPRPAQQDAESVEGVETGVRGRHAEPPHVGIVALHSEALSEEEAPRFGGVREEGVQNRQPLAFRFEAYSDTPPSRISSIFPSLFVVGGRFRSCTSCSRTAQDYNRYIC</sequence>
<evidence type="ECO:0000313" key="3">
    <source>
        <dbReference type="Proteomes" id="UP000287651"/>
    </source>
</evidence>
<evidence type="ECO:0000313" key="2">
    <source>
        <dbReference type="EMBL" id="RRT76481.1"/>
    </source>
</evidence>
<organism evidence="2 3">
    <name type="scientific">Ensete ventricosum</name>
    <name type="common">Abyssinian banana</name>
    <name type="synonym">Musa ensete</name>
    <dbReference type="NCBI Taxonomy" id="4639"/>
    <lineage>
        <taxon>Eukaryota</taxon>
        <taxon>Viridiplantae</taxon>
        <taxon>Streptophyta</taxon>
        <taxon>Embryophyta</taxon>
        <taxon>Tracheophyta</taxon>
        <taxon>Spermatophyta</taxon>
        <taxon>Magnoliopsida</taxon>
        <taxon>Liliopsida</taxon>
        <taxon>Zingiberales</taxon>
        <taxon>Musaceae</taxon>
        <taxon>Ensete</taxon>
    </lineage>
</organism>
<protein>
    <submittedName>
        <fullName evidence="2">Uncharacterized protein</fullName>
    </submittedName>
</protein>
<dbReference type="AlphaFoldDB" id="A0A427AJZ6"/>
<dbReference type="Proteomes" id="UP000287651">
    <property type="component" value="Unassembled WGS sequence"/>
</dbReference>
<accession>A0A427AJZ6</accession>
<reference evidence="2 3" key="1">
    <citation type="journal article" date="2014" name="Agronomy (Basel)">
        <title>A Draft Genome Sequence for Ensete ventricosum, the Drought-Tolerant Tree Against Hunger.</title>
        <authorList>
            <person name="Harrison J."/>
            <person name="Moore K.A."/>
            <person name="Paszkiewicz K."/>
            <person name="Jones T."/>
            <person name="Grant M."/>
            <person name="Ambacheew D."/>
            <person name="Muzemil S."/>
            <person name="Studholme D.J."/>
        </authorList>
    </citation>
    <scope>NUCLEOTIDE SEQUENCE [LARGE SCALE GENOMIC DNA]</scope>
</reference>